<dbReference type="Proteomes" id="UP000800036">
    <property type="component" value="Unassembled WGS sequence"/>
</dbReference>
<dbReference type="InterPro" id="IPR011333">
    <property type="entry name" value="SKP1/BTB/POZ_sf"/>
</dbReference>
<sequence length="133" mass="14910">MAPPAAADTSKKKAAPPVDVAKYPHASEPPLPEAYFSPIVTIEFGPKSKFVVHKGLLEYYSGYFRAALKESWAQGTDKIVHLPKEYAIPFEIFHHWIRSHCTSALLKDGKIPLSLSTILKTWVWRRSTYTGAL</sequence>
<keyword evidence="3" id="KW-1185">Reference proteome</keyword>
<accession>A0A6A5V3A5</accession>
<dbReference type="AlphaFoldDB" id="A0A6A5V3A5"/>
<organism evidence="2 3">
    <name type="scientific">Bimuria novae-zelandiae CBS 107.79</name>
    <dbReference type="NCBI Taxonomy" id="1447943"/>
    <lineage>
        <taxon>Eukaryota</taxon>
        <taxon>Fungi</taxon>
        <taxon>Dikarya</taxon>
        <taxon>Ascomycota</taxon>
        <taxon>Pezizomycotina</taxon>
        <taxon>Dothideomycetes</taxon>
        <taxon>Pleosporomycetidae</taxon>
        <taxon>Pleosporales</taxon>
        <taxon>Massarineae</taxon>
        <taxon>Didymosphaeriaceae</taxon>
        <taxon>Bimuria</taxon>
    </lineage>
</organism>
<dbReference type="EMBL" id="ML976692">
    <property type="protein sequence ID" value="KAF1971595.1"/>
    <property type="molecule type" value="Genomic_DNA"/>
</dbReference>
<proteinExistence type="predicted"/>
<dbReference type="Gene3D" id="3.30.710.10">
    <property type="entry name" value="Potassium Channel Kv1.1, Chain A"/>
    <property type="match status" value="1"/>
</dbReference>
<reference evidence="2" key="1">
    <citation type="journal article" date="2020" name="Stud. Mycol.">
        <title>101 Dothideomycetes genomes: a test case for predicting lifestyles and emergence of pathogens.</title>
        <authorList>
            <person name="Haridas S."/>
            <person name="Albert R."/>
            <person name="Binder M."/>
            <person name="Bloem J."/>
            <person name="Labutti K."/>
            <person name="Salamov A."/>
            <person name="Andreopoulos B."/>
            <person name="Baker S."/>
            <person name="Barry K."/>
            <person name="Bills G."/>
            <person name="Bluhm B."/>
            <person name="Cannon C."/>
            <person name="Castanera R."/>
            <person name="Culley D."/>
            <person name="Daum C."/>
            <person name="Ezra D."/>
            <person name="Gonzalez J."/>
            <person name="Henrissat B."/>
            <person name="Kuo A."/>
            <person name="Liang C."/>
            <person name="Lipzen A."/>
            <person name="Lutzoni F."/>
            <person name="Magnuson J."/>
            <person name="Mondo S."/>
            <person name="Nolan M."/>
            <person name="Ohm R."/>
            <person name="Pangilinan J."/>
            <person name="Park H.-J."/>
            <person name="Ramirez L."/>
            <person name="Alfaro M."/>
            <person name="Sun H."/>
            <person name="Tritt A."/>
            <person name="Yoshinaga Y."/>
            <person name="Zwiers L.-H."/>
            <person name="Turgeon B."/>
            <person name="Goodwin S."/>
            <person name="Spatafora J."/>
            <person name="Crous P."/>
            <person name="Grigoriev I."/>
        </authorList>
    </citation>
    <scope>NUCLEOTIDE SEQUENCE</scope>
    <source>
        <strain evidence="2">CBS 107.79</strain>
    </source>
</reference>
<evidence type="ECO:0000256" key="1">
    <source>
        <dbReference type="SAM" id="MobiDB-lite"/>
    </source>
</evidence>
<evidence type="ECO:0000313" key="2">
    <source>
        <dbReference type="EMBL" id="KAF1971595.1"/>
    </source>
</evidence>
<evidence type="ECO:0008006" key="4">
    <source>
        <dbReference type="Google" id="ProtNLM"/>
    </source>
</evidence>
<evidence type="ECO:0000313" key="3">
    <source>
        <dbReference type="Proteomes" id="UP000800036"/>
    </source>
</evidence>
<name>A0A6A5V3A5_9PLEO</name>
<gene>
    <name evidence="2" type="ORF">BU23DRAFT_569760</name>
</gene>
<feature type="region of interest" description="Disordered" evidence="1">
    <location>
        <begin position="1"/>
        <end position="27"/>
    </location>
</feature>
<dbReference type="OrthoDB" id="194443at2759"/>
<dbReference type="SUPFAM" id="SSF54695">
    <property type="entry name" value="POZ domain"/>
    <property type="match status" value="1"/>
</dbReference>
<protein>
    <recommendedName>
        <fullName evidence="4">BTB domain-containing protein</fullName>
    </recommendedName>
</protein>